<keyword evidence="2" id="KW-1185">Reference proteome</keyword>
<organism evidence="1 2">
    <name type="scientific">Lysinibacillus xylanilyticus</name>
    <dbReference type="NCBI Taxonomy" id="582475"/>
    <lineage>
        <taxon>Bacteria</taxon>
        <taxon>Bacillati</taxon>
        <taxon>Bacillota</taxon>
        <taxon>Bacilli</taxon>
        <taxon>Bacillales</taxon>
        <taxon>Bacillaceae</taxon>
        <taxon>Lysinibacillus</taxon>
    </lineage>
</organism>
<proteinExistence type="predicted"/>
<reference evidence="1 2" key="1">
    <citation type="submission" date="2024-07" db="EMBL/GenBank/DDBJ databases">
        <title>Characterization of a bacterium isolated from hydrolysated instant sea cucumber by whole-genome sequencing and metabolomics.</title>
        <authorList>
            <person name="Luo X."/>
            <person name="Zhang Z."/>
            <person name="Zheng Z."/>
            <person name="Zhang W."/>
            <person name="Ming T."/>
            <person name="Jiao L."/>
            <person name="Su X."/>
            <person name="Kong F."/>
            <person name="Xu J."/>
        </authorList>
    </citation>
    <scope>NUCLEOTIDE SEQUENCE [LARGE SCALE GENOMIC DNA]</scope>
    <source>
        <strain evidence="1 2">XL-2024</strain>
    </source>
</reference>
<evidence type="ECO:0000313" key="1">
    <source>
        <dbReference type="EMBL" id="MEX3748339.1"/>
    </source>
</evidence>
<evidence type="ECO:0000313" key="2">
    <source>
        <dbReference type="Proteomes" id="UP001558534"/>
    </source>
</evidence>
<dbReference type="Proteomes" id="UP001558534">
    <property type="component" value="Unassembled WGS sequence"/>
</dbReference>
<dbReference type="EMBL" id="JBFRHK010000032">
    <property type="protein sequence ID" value="MEX3748339.1"/>
    <property type="molecule type" value="Genomic_DNA"/>
</dbReference>
<dbReference type="RefSeq" id="WP_368638722.1">
    <property type="nucleotide sequence ID" value="NZ_JBFRHK010000032.1"/>
</dbReference>
<gene>
    <name evidence="1" type="ORF">AB1300_25065</name>
</gene>
<protein>
    <submittedName>
        <fullName evidence="1">Uncharacterized protein</fullName>
    </submittedName>
</protein>
<accession>A0ABV3W564</accession>
<comment type="caution">
    <text evidence="1">The sequence shown here is derived from an EMBL/GenBank/DDBJ whole genome shotgun (WGS) entry which is preliminary data.</text>
</comment>
<sequence length="40" mass="4305">MVPSEDSLLGIYDDNTDSATFSKNGAKIGIYFGKLRIGIP</sequence>
<name>A0ABV3W564_9BACI</name>